<evidence type="ECO:0000313" key="6">
    <source>
        <dbReference type="EMBL" id="SFZ71271.1"/>
    </source>
</evidence>
<evidence type="ECO:0000256" key="1">
    <source>
        <dbReference type="ARBA" id="ARBA00009437"/>
    </source>
</evidence>
<dbReference type="InterPro" id="IPR005119">
    <property type="entry name" value="LysR_subst-bd"/>
</dbReference>
<keyword evidence="2" id="KW-0805">Transcription regulation</keyword>
<reference evidence="6 7" key="1">
    <citation type="submission" date="2016-11" db="EMBL/GenBank/DDBJ databases">
        <authorList>
            <person name="Jaros S."/>
            <person name="Januszkiewicz K."/>
            <person name="Wedrychowicz H."/>
        </authorList>
    </citation>
    <scope>NUCLEOTIDE SEQUENCE [LARGE SCALE GENOMIC DNA]</scope>
    <source>
        <strain evidence="6 7">DSM 22330</strain>
    </source>
</reference>
<evidence type="ECO:0000256" key="2">
    <source>
        <dbReference type="ARBA" id="ARBA00023015"/>
    </source>
</evidence>
<dbReference type="InterPro" id="IPR000847">
    <property type="entry name" value="LysR_HTH_N"/>
</dbReference>
<dbReference type="PANTHER" id="PTHR30346">
    <property type="entry name" value="TRANSCRIPTIONAL DUAL REGULATOR HCAR-RELATED"/>
    <property type="match status" value="1"/>
</dbReference>
<dbReference type="InterPro" id="IPR036390">
    <property type="entry name" value="WH_DNA-bd_sf"/>
</dbReference>
<keyword evidence="4" id="KW-0804">Transcription</keyword>
<evidence type="ECO:0000256" key="3">
    <source>
        <dbReference type="ARBA" id="ARBA00023125"/>
    </source>
</evidence>
<organism evidence="6 7">
    <name type="scientific">Pseudolactococcus chungangensis CAU 28 = DSM 22330</name>
    <dbReference type="NCBI Taxonomy" id="1122154"/>
    <lineage>
        <taxon>Bacteria</taxon>
        <taxon>Bacillati</taxon>
        <taxon>Bacillota</taxon>
        <taxon>Bacilli</taxon>
        <taxon>Lactobacillales</taxon>
        <taxon>Streptococcaceae</taxon>
        <taxon>Pseudolactococcus</taxon>
    </lineage>
</organism>
<dbReference type="Gene3D" id="1.10.10.10">
    <property type="entry name" value="Winged helix-like DNA-binding domain superfamily/Winged helix DNA-binding domain"/>
    <property type="match status" value="1"/>
</dbReference>
<gene>
    <name evidence="6" type="ORF">SAMN02746068_00346</name>
</gene>
<dbReference type="SUPFAM" id="SSF53850">
    <property type="entry name" value="Periplasmic binding protein-like II"/>
    <property type="match status" value="1"/>
</dbReference>
<dbReference type="GO" id="GO:0003700">
    <property type="term" value="F:DNA-binding transcription factor activity"/>
    <property type="evidence" value="ECO:0007669"/>
    <property type="project" value="InterPro"/>
</dbReference>
<dbReference type="STRING" id="1122154.SAMN02746068_00346"/>
<dbReference type="PRINTS" id="PR00039">
    <property type="entry name" value="HTHLYSR"/>
</dbReference>
<evidence type="ECO:0000256" key="4">
    <source>
        <dbReference type="ARBA" id="ARBA00023163"/>
    </source>
</evidence>
<dbReference type="EMBL" id="FPKS01000002">
    <property type="protein sequence ID" value="SFZ71271.1"/>
    <property type="molecule type" value="Genomic_DNA"/>
</dbReference>
<dbReference type="Gene3D" id="3.40.190.290">
    <property type="match status" value="1"/>
</dbReference>
<accession>A0A1K2H6R1</accession>
<evidence type="ECO:0000259" key="5">
    <source>
        <dbReference type="PROSITE" id="PS50931"/>
    </source>
</evidence>
<dbReference type="GO" id="GO:0003677">
    <property type="term" value="F:DNA binding"/>
    <property type="evidence" value="ECO:0007669"/>
    <property type="project" value="UniProtKB-KW"/>
</dbReference>
<dbReference type="PROSITE" id="PS50931">
    <property type="entry name" value="HTH_LYSR"/>
    <property type="match status" value="1"/>
</dbReference>
<comment type="similarity">
    <text evidence="1">Belongs to the LysR transcriptional regulatory family.</text>
</comment>
<proteinExistence type="inferred from homology"/>
<protein>
    <submittedName>
        <fullName evidence="6">DNA-binding transcriptional regulator, LysR family</fullName>
    </submittedName>
</protein>
<dbReference type="PANTHER" id="PTHR30346:SF28">
    <property type="entry name" value="HTH-TYPE TRANSCRIPTIONAL REGULATOR CYNR"/>
    <property type="match status" value="1"/>
</dbReference>
<dbReference type="Pfam" id="PF00126">
    <property type="entry name" value="HTH_1"/>
    <property type="match status" value="1"/>
</dbReference>
<dbReference type="AlphaFoldDB" id="A0A1K2H6R1"/>
<feature type="domain" description="HTH lysR-type" evidence="5">
    <location>
        <begin position="1"/>
        <end position="60"/>
    </location>
</feature>
<dbReference type="InterPro" id="IPR036388">
    <property type="entry name" value="WH-like_DNA-bd_sf"/>
</dbReference>
<dbReference type="RefSeq" id="WP_031366471.1">
    <property type="nucleotide sequence ID" value="NZ_FPKS01000002.1"/>
</dbReference>
<dbReference type="OrthoDB" id="9803735at2"/>
<dbReference type="Proteomes" id="UP000185655">
    <property type="component" value="Unassembled WGS sequence"/>
</dbReference>
<dbReference type="SUPFAM" id="SSF46785">
    <property type="entry name" value="Winged helix' DNA-binding domain"/>
    <property type="match status" value="1"/>
</dbReference>
<name>A0A1K2H6R1_9LACT</name>
<sequence>MNLRDFEYFSFLGDVLSFTLVAKKFNVSQPSISYAVKRLEEYYGCNLIEKSSLHRSVLLTREGQILKNQLKSILEEFKMIEEAIEHAKQQKVYVGFPSLIKTRVFSKLFKTEDNVDFISNFELISGSSTDLLNQLLSGHLELSLLGSVTPIEHPDLNVKLLYSYEFKIYVSEDNPLAQKSQITFEEALAYPFILLEDGLSHTKAFDHLNDKYDGKAKVLVHFSDINTIGQLVKSNVGITLMTPYLPFQNMKGLVEISLVPEDKEMFYVQYAFLKKSVVNDNFSKLVMILDNLSKQDGLLY</sequence>
<dbReference type="Pfam" id="PF03466">
    <property type="entry name" value="LysR_substrate"/>
    <property type="match status" value="1"/>
</dbReference>
<keyword evidence="3 6" id="KW-0238">DNA-binding</keyword>
<dbReference type="GO" id="GO:0032993">
    <property type="term" value="C:protein-DNA complex"/>
    <property type="evidence" value="ECO:0007669"/>
    <property type="project" value="TreeGrafter"/>
</dbReference>
<evidence type="ECO:0000313" key="7">
    <source>
        <dbReference type="Proteomes" id="UP000185655"/>
    </source>
</evidence>